<accession>A0A0Q0EKA7</accession>
<sequence>MMNDKKTLEELRHAELLKSIESIKAPLSVMALLGLLDELYSREERRALYSEYEALRSASHAGYEALMAACATVEPGIGWDAREQKYGKETATEHMRPHMEALEAKKKTDQKVADFEAKHPQIKRLVRLKSEIGKGQYE</sequence>
<dbReference type="AlphaFoldDB" id="A0A0Q0EKA7"/>
<comment type="caution">
    <text evidence="1">The sequence shown here is derived from an EMBL/GenBank/DDBJ whole genome shotgun (WGS) entry which is preliminary data.</text>
</comment>
<reference evidence="1 2" key="1">
    <citation type="submission" date="2015-09" db="EMBL/GenBank/DDBJ databases">
        <title>Genome announcement of multiple Pseudomonas syringae strains.</title>
        <authorList>
            <person name="Thakur S."/>
            <person name="Wang P.W."/>
            <person name="Gong Y."/>
            <person name="Weir B.S."/>
            <person name="Guttman D.S."/>
        </authorList>
    </citation>
    <scope>NUCLEOTIDE SEQUENCE [LARGE SCALE GENOMIC DNA]</scope>
    <source>
        <strain evidence="1 2">ICMP3963</strain>
    </source>
</reference>
<name>A0A0Q0EKA7_9PSED</name>
<dbReference type="Proteomes" id="UP000050317">
    <property type="component" value="Unassembled WGS sequence"/>
</dbReference>
<proteinExistence type="predicted"/>
<dbReference type="RefSeq" id="WP_235811332.1">
    <property type="nucleotide sequence ID" value="NZ_JYHK01000112.1"/>
</dbReference>
<dbReference type="EMBL" id="LJRR01000375">
    <property type="protein sequence ID" value="KPZ11096.1"/>
    <property type="molecule type" value="Genomic_DNA"/>
</dbReference>
<evidence type="ECO:0000313" key="1">
    <source>
        <dbReference type="EMBL" id="KPZ11096.1"/>
    </source>
</evidence>
<evidence type="ECO:0000313" key="2">
    <source>
        <dbReference type="Proteomes" id="UP000050317"/>
    </source>
</evidence>
<organism evidence="1 2">
    <name type="scientific">Pseudomonas syringae pv. viburni</name>
    <dbReference type="NCBI Taxonomy" id="251703"/>
    <lineage>
        <taxon>Bacteria</taxon>
        <taxon>Pseudomonadati</taxon>
        <taxon>Pseudomonadota</taxon>
        <taxon>Gammaproteobacteria</taxon>
        <taxon>Pseudomonadales</taxon>
        <taxon>Pseudomonadaceae</taxon>
        <taxon>Pseudomonas</taxon>
    </lineage>
</organism>
<protein>
    <submittedName>
        <fullName evidence="1">Uncharacterized protein</fullName>
    </submittedName>
</protein>
<dbReference type="PATRIC" id="fig|251703.9.peg.2505"/>
<gene>
    <name evidence="1" type="ORF">ALO40_200288</name>
</gene>